<organism evidence="7 8">
    <name type="scientific">Hypsibius exemplaris</name>
    <name type="common">Freshwater tardigrade</name>
    <dbReference type="NCBI Taxonomy" id="2072580"/>
    <lineage>
        <taxon>Eukaryota</taxon>
        <taxon>Metazoa</taxon>
        <taxon>Ecdysozoa</taxon>
        <taxon>Tardigrada</taxon>
        <taxon>Eutardigrada</taxon>
        <taxon>Parachela</taxon>
        <taxon>Hypsibioidea</taxon>
        <taxon>Hypsibiidae</taxon>
        <taxon>Hypsibius</taxon>
    </lineage>
</organism>
<dbReference type="AlphaFoldDB" id="A0A9X6NN39"/>
<dbReference type="InterPro" id="IPR026569">
    <property type="entry name" value="Ribosomal_bL28"/>
</dbReference>
<evidence type="ECO:0000256" key="3">
    <source>
        <dbReference type="ARBA" id="ARBA00023274"/>
    </source>
</evidence>
<keyword evidence="3" id="KW-0687">Ribonucleoprotein</keyword>
<dbReference type="PANTHER" id="PTHR13528">
    <property type="entry name" value="39S RIBOSOMAL PROTEIN L28, MITOCHONDRIAL"/>
    <property type="match status" value="1"/>
</dbReference>
<evidence type="ECO:0000256" key="5">
    <source>
        <dbReference type="ARBA" id="ARBA00035538"/>
    </source>
</evidence>
<dbReference type="GO" id="GO:0003735">
    <property type="term" value="F:structural constituent of ribosome"/>
    <property type="evidence" value="ECO:0007669"/>
    <property type="project" value="InterPro"/>
</dbReference>
<reference evidence="8" key="1">
    <citation type="submission" date="2017-01" db="EMBL/GenBank/DDBJ databases">
        <title>Comparative genomics of anhydrobiosis in the tardigrade Hypsibius dujardini.</title>
        <authorList>
            <person name="Yoshida Y."/>
            <person name="Koutsovoulos G."/>
            <person name="Laetsch D."/>
            <person name="Stevens L."/>
            <person name="Kumar S."/>
            <person name="Horikawa D."/>
            <person name="Ishino K."/>
            <person name="Komine S."/>
            <person name="Tomita M."/>
            <person name="Blaxter M."/>
            <person name="Arakawa K."/>
        </authorList>
    </citation>
    <scope>NUCLEOTIDE SEQUENCE [LARGE SCALE GENOMIC DNA]</scope>
    <source>
        <strain evidence="8">Z151</strain>
    </source>
</reference>
<comment type="caution">
    <text evidence="7">The sequence shown here is derived from an EMBL/GenBank/DDBJ whole genome shotgun (WGS) entry which is preliminary data.</text>
</comment>
<dbReference type="InterPro" id="IPR034704">
    <property type="entry name" value="Ribosomal_bL28/bL31-like_sf"/>
</dbReference>
<evidence type="ECO:0000313" key="8">
    <source>
        <dbReference type="Proteomes" id="UP000192578"/>
    </source>
</evidence>
<name>A0A9X6NN39_HYPEX</name>
<gene>
    <name evidence="7" type="ORF">BV898_17135</name>
</gene>
<dbReference type="GO" id="GO:0005762">
    <property type="term" value="C:mitochondrial large ribosomal subunit"/>
    <property type="evidence" value="ECO:0007669"/>
    <property type="project" value="TreeGrafter"/>
</dbReference>
<dbReference type="SUPFAM" id="SSF143800">
    <property type="entry name" value="L28p-like"/>
    <property type="match status" value="1"/>
</dbReference>
<feature type="region of interest" description="Disordered" evidence="6">
    <location>
        <begin position="263"/>
        <end position="285"/>
    </location>
</feature>
<dbReference type="Proteomes" id="UP000192578">
    <property type="component" value="Unassembled WGS sequence"/>
</dbReference>
<keyword evidence="2 7" id="KW-0689">Ribosomal protein</keyword>
<evidence type="ECO:0000256" key="2">
    <source>
        <dbReference type="ARBA" id="ARBA00022980"/>
    </source>
</evidence>
<dbReference type="OrthoDB" id="361870at2759"/>
<keyword evidence="8" id="KW-1185">Reference proteome</keyword>
<sequence>MRVPWWLRKATPEQFITIQRRVNRALVHNLDDPQPFAKYPAHFQRRFMERRHQEPVPVHYKPVEVPYEYDPEIGEIVRIEDTVPILPMFPPESHYGLWGGEGMVKGFIKRLDAPYMKKTAKWWYPKLSQVTLYSEVLDKYLLTIVTQRTLELIEEAKGFDFYLLKTHEVDLQSRLGLRLKGEVLRKLAAGDLYPDDPEKNSKIRKKYKAWTIPEEEAAWVGLSLEQAEAKYNAEQYAPPAPLKEVFREQLLLELHKLKLEGHDKDSDGSWTTRLNPFGKRAAANA</sequence>
<protein>
    <recommendedName>
        <fullName evidence="4">Large ribosomal subunit protein bL28m</fullName>
    </recommendedName>
    <alternativeName>
        <fullName evidence="5">39S ribosomal protein L28, mitochondrial</fullName>
    </alternativeName>
</protein>
<evidence type="ECO:0000256" key="1">
    <source>
        <dbReference type="ARBA" id="ARBA00008760"/>
    </source>
</evidence>
<accession>A0A9X6NN39</accession>
<evidence type="ECO:0000256" key="6">
    <source>
        <dbReference type="SAM" id="MobiDB-lite"/>
    </source>
</evidence>
<evidence type="ECO:0000313" key="7">
    <source>
        <dbReference type="EMBL" id="OWA52689.1"/>
    </source>
</evidence>
<proteinExistence type="inferred from homology"/>
<dbReference type="PANTHER" id="PTHR13528:SF2">
    <property type="entry name" value="LARGE RIBOSOMAL SUBUNIT PROTEIN BL28M"/>
    <property type="match status" value="1"/>
</dbReference>
<evidence type="ECO:0000256" key="4">
    <source>
        <dbReference type="ARBA" id="ARBA00035269"/>
    </source>
</evidence>
<comment type="similarity">
    <text evidence="1">Belongs to the bacterial ribosomal protein bL28 family.</text>
</comment>
<dbReference type="EMBL" id="MTYJ01000281">
    <property type="protein sequence ID" value="OWA52689.1"/>
    <property type="molecule type" value="Genomic_DNA"/>
</dbReference>